<comment type="caution">
    <text evidence="3">The sequence shown here is derived from an EMBL/GenBank/DDBJ whole genome shotgun (WGS) entry which is preliminary data.</text>
</comment>
<dbReference type="SMART" id="SM00054">
    <property type="entry name" value="EFh"/>
    <property type="match status" value="2"/>
</dbReference>
<feature type="non-terminal residue" evidence="3">
    <location>
        <position position="83"/>
    </location>
</feature>
<dbReference type="InterPro" id="IPR011992">
    <property type="entry name" value="EF-hand-dom_pair"/>
</dbReference>
<dbReference type="InterPro" id="IPR002048">
    <property type="entry name" value="EF_hand_dom"/>
</dbReference>
<dbReference type="EMBL" id="CAJNIZ010022281">
    <property type="protein sequence ID" value="CAE7460691.1"/>
    <property type="molecule type" value="Genomic_DNA"/>
</dbReference>
<dbReference type="PROSITE" id="PS50222">
    <property type="entry name" value="EF_HAND_2"/>
    <property type="match status" value="1"/>
</dbReference>
<keyword evidence="4" id="KW-1185">Reference proteome</keyword>
<dbReference type="Proteomes" id="UP000649617">
    <property type="component" value="Unassembled WGS sequence"/>
</dbReference>
<name>A0A812S3M2_SYMPI</name>
<protein>
    <submittedName>
        <fullName evidence="3">CML27 protein</fullName>
    </submittedName>
</protein>
<proteinExistence type="predicted"/>
<evidence type="ECO:0000313" key="4">
    <source>
        <dbReference type="Proteomes" id="UP000649617"/>
    </source>
</evidence>
<accession>A0A812S3M2</accession>
<dbReference type="PROSITE" id="PS00018">
    <property type="entry name" value="EF_HAND_1"/>
    <property type="match status" value="1"/>
</dbReference>
<dbReference type="Gene3D" id="1.10.238.10">
    <property type="entry name" value="EF-hand"/>
    <property type="match status" value="1"/>
</dbReference>
<evidence type="ECO:0000259" key="2">
    <source>
        <dbReference type="PROSITE" id="PS50222"/>
    </source>
</evidence>
<evidence type="ECO:0000256" key="1">
    <source>
        <dbReference type="ARBA" id="ARBA00022837"/>
    </source>
</evidence>
<dbReference type="Pfam" id="PF13405">
    <property type="entry name" value="EF-hand_6"/>
    <property type="match status" value="1"/>
</dbReference>
<dbReference type="OrthoDB" id="26525at2759"/>
<gene>
    <name evidence="3" type="primary">CML27</name>
    <name evidence="3" type="ORF">SPIL2461_LOCUS11496</name>
</gene>
<dbReference type="AlphaFoldDB" id="A0A812S3M2"/>
<keyword evidence="1" id="KW-0106">Calcium</keyword>
<dbReference type="SUPFAM" id="SSF47473">
    <property type="entry name" value="EF-hand"/>
    <property type="match status" value="1"/>
</dbReference>
<feature type="non-terminal residue" evidence="3">
    <location>
        <position position="1"/>
    </location>
</feature>
<organism evidence="3 4">
    <name type="scientific">Symbiodinium pilosum</name>
    <name type="common">Dinoflagellate</name>
    <dbReference type="NCBI Taxonomy" id="2952"/>
    <lineage>
        <taxon>Eukaryota</taxon>
        <taxon>Sar</taxon>
        <taxon>Alveolata</taxon>
        <taxon>Dinophyceae</taxon>
        <taxon>Suessiales</taxon>
        <taxon>Symbiodiniaceae</taxon>
        <taxon>Symbiodinium</taxon>
    </lineage>
</organism>
<feature type="domain" description="EF-hand" evidence="2">
    <location>
        <begin position="12"/>
        <end position="47"/>
    </location>
</feature>
<evidence type="ECO:0000313" key="3">
    <source>
        <dbReference type="EMBL" id="CAE7460691.1"/>
    </source>
</evidence>
<reference evidence="3" key="1">
    <citation type="submission" date="2021-02" db="EMBL/GenBank/DDBJ databases">
        <authorList>
            <person name="Dougan E. K."/>
            <person name="Rhodes N."/>
            <person name="Thang M."/>
            <person name="Chan C."/>
        </authorList>
    </citation>
    <scope>NUCLEOTIDE SEQUENCE</scope>
</reference>
<dbReference type="InterPro" id="IPR018247">
    <property type="entry name" value="EF_Hand_1_Ca_BS"/>
</dbReference>
<sequence length="83" mass="9517">VTFDWTTLDETVLRQTLKRLFDQMDKNGDHKVTYDELAGIFHGALSTEEVKNAFARIDMHGTNYVTVEELDTFLFSTLSAEEV</sequence>
<dbReference type="GO" id="GO:0005509">
    <property type="term" value="F:calcium ion binding"/>
    <property type="evidence" value="ECO:0007669"/>
    <property type="project" value="InterPro"/>
</dbReference>